<reference evidence="2" key="1">
    <citation type="submission" date="2014-12" db="EMBL/GenBank/DDBJ databases">
        <title>Insight into the proteome of Arion vulgaris.</title>
        <authorList>
            <person name="Aradska J."/>
            <person name="Bulat T."/>
            <person name="Smidak R."/>
            <person name="Sarate P."/>
            <person name="Gangsoo J."/>
            <person name="Sialana F."/>
            <person name="Bilban M."/>
            <person name="Lubec G."/>
        </authorList>
    </citation>
    <scope>NUCLEOTIDE SEQUENCE</scope>
    <source>
        <tissue evidence="2">Skin</tissue>
    </source>
</reference>
<gene>
    <name evidence="2" type="primary">ORF163505</name>
    <name evidence="1" type="synonym">ORF163502</name>
    <name evidence="3" type="synonym">ORF163512</name>
</gene>
<protein>
    <submittedName>
        <fullName evidence="2">Uncharacterized protein</fullName>
    </submittedName>
</protein>
<dbReference type="EMBL" id="HACG01041287">
    <property type="protein sequence ID" value="CEK88152.1"/>
    <property type="molecule type" value="Transcribed_RNA"/>
</dbReference>
<dbReference type="EMBL" id="HACG01041292">
    <property type="protein sequence ID" value="CEK88157.1"/>
    <property type="molecule type" value="Transcribed_RNA"/>
</dbReference>
<organism evidence="2">
    <name type="scientific">Arion vulgaris</name>
    <dbReference type="NCBI Taxonomy" id="1028688"/>
    <lineage>
        <taxon>Eukaryota</taxon>
        <taxon>Metazoa</taxon>
        <taxon>Spiralia</taxon>
        <taxon>Lophotrochozoa</taxon>
        <taxon>Mollusca</taxon>
        <taxon>Gastropoda</taxon>
        <taxon>Heterobranchia</taxon>
        <taxon>Euthyneura</taxon>
        <taxon>Panpulmonata</taxon>
        <taxon>Eupulmonata</taxon>
        <taxon>Stylommatophora</taxon>
        <taxon>Helicina</taxon>
        <taxon>Arionoidea</taxon>
        <taxon>Arionidae</taxon>
        <taxon>Arion</taxon>
    </lineage>
</organism>
<accession>A0A0B7B5J5</accession>
<dbReference type="AlphaFoldDB" id="A0A0B7B5J5"/>
<proteinExistence type="predicted"/>
<sequence length="145" mass="16531">LVVFSGNFQENLPAAGLKEDPGPSLDDMYNTWTTEKSQRSTKFFIFSSITSKLFETFKEVVGPATTLSALVTRSQEWQSKYLALPVLRKHFNPHDIESRRDLRCFEEILSGMLDLSRQSSIVISNDKLRMEFGLRTDDFLVDGDS</sequence>
<evidence type="ECO:0000313" key="1">
    <source>
        <dbReference type="EMBL" id="CEK88149.1"/>
    </source>
</evidence>
<dbReference type="EMBL" id="HACG01041284">
    <property type="protein sequence ID" value="CEK88149.1"/>
    <property type="molecule type" value="Transcribed_RNA"/>
</dbReference>
<evidence type="ECO:0000313" key="2">
    <source>
        <dbReference type="EMBL" id="CEK88152.1"/>
    </source>
</evidence>
<name>A0A0B7B5J5_9EUPU</name>
<evidence type="ECO:0000313" key="3">
    <source>
        <dbReference type="EMBL" id="CEK88157.1"/>
    </source>
</evidence>
<feature type="non-terminal residue" evidence="2">
    <location>
        <position position="1"/>
    </location>
</feature>